<dbReference type="GO" id="GO:0071816">
    <property type="term" value="P:tail-anchored membrane protein insertion into ER membrane"/>
    <property type="evidence" value="ECO:0007669"/>
    <property type="project" value="TreeGrafter"/>
</dbReference>
<dbReference type="PANTHER" id="PTHR10803:SF3">
    <property type="entry name" value="ATPASE GET3"/>
    <property type="match status" value="1"/>
</dbReference>
<comment type="similarity">
    <text evidence="1">Belongs to the arsA ATPase family.</text>
</comment>
<name>A0A7J7IPC4_9RHOD</name>
<dbReference type="InterPro" id="IPR027417">
    <property type="entry name" value="P-loop_NTPase"/>
</dbReference>
<feature type="domain" description="ArsA/GET3 Anion-transporting ATPase-like" evidence="2">
    <location>
        <begin position="405"/>
        <end position="760"/>
    </location>
</feature>
<dbReference type="SUPFAM" id="SSF52540">
    <property type="entry name" value="P-loop containing nucleoside triphosphate hydrolases"/>
    <property type="match status" value="2"/>
</dbReference>
<feature type="domain" description="ArsA/GET3 Anion-transporting ATPase-like" evidence="2">
    <location>
        <begin position="17"/>
        <end position="375"/>
    </location>
</feature>
<evidence type="ECO:0000259" key="2">
    <source>
        <dbReference type="Pfam" id="PF02374"/>
    </source>
</evidence>
<dbReference type="GO" id="GO:0016887">
    <property type="term" value="F:ATP hydrolysis activity"/>
    <property type="evidence" value="ECO:0007669"/>
    <property type="project" value="InterPro"/>
</dbReference>
<proteinExistence type="inferred from homology"/>
<dbReference type="PANTHER" id="PTHR10803">
    <property type="entry name" value="ARSENICAL PUMP-DRIVING ATPASE ARSENITE-TRANSLOCATING ATPASE"/>
    <property type="match status" value="1"/>
</dbReference>
<keyword evidence="4" id="KW-1185">Reference proteome</keyword>
<dbReference type="OrthoDB" id="1770at2759"/>
<dbReference type="GO" id="GO:0043529">
    <property type="term" value="C:GET complex"/>
    <property type="evidence" value="ECO:0007669"/>
    <property type="project" value="TreeGrafter"/>
</dbReference>
<dbReference type="Pfam" id="PF02374">
    <property type="entry name" value="ArsA_ATPase"/>
    <property type="match status" value="2"/>
</dbReference>
<evidence type="ECO:0000313" key="4">
    <source>
        <dbReference type="Proteomes" id="UP000530660"/>
    </source>
</evidence>
<dbReference type="InterPro" id="IPR016300">
    <property type="entry name" value="ATPase_ArsA/GET3"/>
</dbReference>
<dbReference type="NCBIfam" id="TIGR00345">
    <property type="entry name" value="GET3_arsA_TRC40"/>
    <property type="match status" value="2"/>
</dbReference>
<dbReference type="InterPro" id="IPR025723">
    <property type="entry name" value="ArsA/GET3_ATPase-like"/>
</dbReference>
<protein>
    <recommendedName>
        <fullName evidence="2">ArsA/GET3 Anion-transporting ATPase-like domain-containing protein</fullName>
    </recommendedName>
</protein>
<evidence type="ECO:0000256" key="1">
    <source>
        <dbReference type="ARBA" id="ARBA00011040"/>
    </source>
</evidence>
<evidence type="ECO:0000313" key="3">
    <source>
        <dbReference type="EMBL" id="KAF6004973.1"/>
    </source>
</evidence>
<dbReference type="EMBL" id="VWRR01000002">
    <property type="protein sequence ID" value="KAF6004973.1"/>
    <property type="molecule type" value="Genomic_DNA"/>
</dbReference>
<comment type="caution">
    <text evidence="3">The sequence shown here is derived from an EMBL/GenBank/DDBJ whole genome shotgun (WGS) entry which is preliminary data.</text>
</comment>
<gene>
    <name evidence="3" type="ORF">F1559_004648</name>
</gene>
<dbReference type="GO" id="GO:0005524">
    <property type="term" value="F:ATP binding"/>
    <property type="evidence" value="ECO:0007669"/>
    <property type="project" value="InterPro"/>
</dbReference>
<dbReference type="AlphaFoldDB" id="A0A7J7IPC4"/>
<dbReference type="Proteomes" id="UP000530660">
    <property type="component" value="Unassembled WGS sequence"/>
</dbReference>
<sequence>MTFGEGLSNLIESNTLKWIAFTAKGGQGKTTCACAAAIQAALRRPNQRILVISTDPAHNVSDAFDQRFARDPLPVRGYPNLYAMEIDPERDFAETDLGRALLGGDLDAARAEAEGDNRAGQTAMEEDLFGLSSLVTELVSSVPGIDEALSFGQMMKSVQEMTFDLVIFDMAPTGHALKLLSFPSVLEKGLSRLLDLRSRLAPMLNMASSMMRLSGTSDLGPSVSAFDEEIVSKVEELLGIVRKVDEQFRDPSRTAFVCVCMPEFLSVYETERLLRELRRMHMTCQNLLVNQVLWVVDLPEQVPEPPAKYLPLPLAQERHGWTALSLFQSRVDIQSKYLQQIEDLYAEDFHITRVPMLRNEVRGVADLRAFGERLLKDSGIRPIEPAENSPYTPSLRNVLEAHNLELIIASGKGNVGKTTTTSALAIQLAEDRRYRRRVLLVSTDPAHSLSDAFGQNFTVSLSSAQSMSVNDIDQVMRPVRVAETAGPGTLDVLEVDTAHFLQDIGSSMAQTNLYNSEMNAGNQGDPRTALAAMMLGASPSDIIRDLLQAVPGLDDAIAFTRLMQRIQELDYDVVVLDTAPTGHTLRLLSFPALLQKGLQKLEEMRQRFAGALSMASTLAESSGFGAAGGRRPDEEIAERLQSMQETILRVVKQFRDPERTTFICVCIAEFLSVYETERLIQDLAEHDIDAHNIVVNQLFPSDASDAERVDMVSARVLMQQKYMRQIDELYARDLRLCVLPLEPQEVRGTGALSRFGERLAH</sequence>
<organism evidence="3 4">
    <name type="scientific">Cyanidiococcus yangmingshanensis</name>
    <dbReference type="NCBI Taxonomy" id="2690220"/>
    <lineage>
        <taxon>Eukaryota</taxon>
        <taxon>Rhodophyta</taxon>
        <taxon>Bangiophyceae</taxon>
        <taxon>Cyanidiales</taxon>
        <taxon>Cyanidiaceae</taxon>
        <taxon>Cyanidiococcus</taxon>
    </lineage>
</organism>
<dbReference type="CDD" id="cd02035">
    <property type="entry name" value="ArsA"/>
    <property type="match status" value="2"/>
</dbReference>
<reference evidence="3 4" key="1">
    <citation type="journal article" date="2020" name="J. Phycol.">
        <title>Comparative genome analysis reveals Cyanidiococcus gen. nov., a new extremophilic red algal genus sister to Cyanidioschyzon (Cyanidioschyzonaceae, Rhodophyta).</title>
        <authorList>
            <person name="Liu S.-L."/>
            <person name="Chiang Y.-R."/>
            <person name="Yoon H.S."/>
            <person name="Fu H.-Y."/>
        </authorList>
    </citation>
    <scope>NUCLEOTIDE SEQUENCE [LARGE SCALE GENOMIC DNA]</scope>
    <source>
        <strain evidence="3 4">THAL066</strain>
    </source>
</reference>
<accession>A0A7J7IPC4</accession>
<dbReference type="Gene3D" id="3.40.50.300">
    <property type="entry name" value="P-loop containing nucleotide triphosphate hydrolases"/>
    <property type="match status" value="2"/>
</dbReference>